<gene>
    <name evidence="15" type="primary">LOC106544204</name>
</gene>
<dbReference type="InterPro" id="IPR036872">
    <property type="entry name" value="CH_dom_sf"/>
</dbReference>
<keyword evidence="5" id="KW-0677">Repeat</keyword>
<keyword evidence="4" id="KW-0479">Metal-binding</keyword>
<proteinExistence type="predicted"/>
<dbReference type="InterPro" id="IPR001715">
    <property type="entry name" value="CH_dom"/>
</dbReference>
<evidence type="ECO:0000313" key="15">
    <source>
        <dbReference type="RefSeq" id="XP_013915885.1"/>
    </source>
</evidence>
<evidence type="ECO:0000259" key="12">
    <source>
        <dbReference type="PROSITE" id="PS50021"/>
    </source>
</evidence>
<evidence type="ECO:0000256" key="9">
    <source>
        <dbReference type="ARBA" id="ARBA00041485"/>
    </source>
</evidence>
<evidence type="ECO:0000256" key="2">
    <source>
        <dbReference type="ARBA" id="ARBA00022490"/>
    </source>
</evidence>
<comment type="function">
    <text evidence="10">Actin-bundling protein.</text>
</comment>
<evidence type="ECO:0000256" key="6">
    <source>
        <dbReference type="ARBA" id="ARBA00022837"/>
    </source>
</evidence>
<evidence type="ECO:0000313" key="14">
    <source>
        <dbReference type="Proteomes" id="UP000504617"/>
    </source>
</evidence>
<dbReference type="Gene3D" id="1.10.238.10">
    <property type="entry name" value="EF-hand"/>
    <property type="match status" value="1"/>
</dbReference>
<dbReference type="InterPro" id="IPR039959">
    <property type="entry name" value="Fimbrin/Plastin"/>
</dbReference>
<evidence type="ECO:0000256" key="3">
    <source>
        <dbReference type="ARBA" id="ARBA00022553"/>
    </source>
</evidence>
<dbReference type="Pfam" id="PF00307">
    <property type="entry name" value="CH"/>
    <property type="match status" value="1"/>
</dbReference>
<dbReference type="Proteomes" id="UP000504617">
    <property type="component" value="Unplaced"/>
</dbReference>
<dbReference type="CDD" id="cd00051">
    <property type="entry name" value="EFh"/>
    <property type="match status" value="1"/>
</dbReference>
<dbReference type="FunFam" id="1.10.238.10:FF:000059">
    <property type="entry name" value="Plastin 1"/>
    <property type="match status" value="1"/>
</dbReference>
<dbReference type="RefSeq" id="XP_013915885.1">
    <property type="nucleotide sequence ID" value="XM_014060410.1"/>
</dbReference>
<dbReference type="GO" id="GO:0051015">
    <property type="term" value="F:actin filament binding"/>
    <property type="evidence" value="ECO:0007669"/>
    <property type="project" value="InterPro"/>
</dbReference>
<evidence type="ECO:0000256" key="5">
    <source>
        <dbReference type="ARBA" id="ARBA00022737"/>
    </source>
</evidence>
<dbReference type="OrthoDB" id="431378at2759"/>
<feature type="compositionally biased region" description="Polar residues" evidence="11">
    <location>
        <begin position="323"/>
        <end position="335"/>
    </location>
</feature>
<keyword evidence="3" id="KW-0597">Phosphoprotein</keyword>
<dbReference type="SUPFAM" id="SSF47473">
    <property type="entry name" value="EF-hand"/>
    <property type="match status" value="1"/>
</dbReference>
<dbReference type="SUPFAM" id="SSF47576">
    <property type="entry name" value="Calponin-homology domain, CH-domain"/>
    <property type="match status" value="2"/>
</dbReference>
<accession>A0A6I9Y7W5</accession>
<dbReference type="Pfam" id="PF13499">
    <property type="entry name" value="EF-hand_7"/>
    <property type="match status" value="1"/>
</dbReference>
<feature type="domain" description="EF-hand" evidence="13">
    <location>
        <begin position="10"/>
        <end position="45"/>
    </location>
</feature>
<dbReference type="PROSITE" id="PS50021">
    <property type="entry name" value="CH"/>
    <property type="match status" value="1"/>
</dbReference>
<dbReference type="PANTHER" id="PTHR19961:SF32">
    <property type="entry name" value="PLASTIN-3"/>
    <property type="match status" value="1"/>
</dbReference>
<evidence type="ECO:0000256" key="10">
    <source>
        <dbReference type="ARBA" id="ARBA00044724"/>
    </source>
</evidence>
<evidence type="ECO:0000256" key="1">
    <source>
        <dbReference type="ARBA" id="ARBA00004496"/>
    </source>
</evidence>
<dbReference type="GO" id="GO:0051017">
    <property type="term" value="P:actin filament bundle assembly"/>
    <property type="evidence" value="ECO:0007669"/>
    <property type="project" value="InterPro"/>
</dbReference>
<evidence type="ECO:0000259" key="13">
    <source>
        <dbReference type="PROSITE" id="PS50222"/>
    </source>
</evidence>
<dbReference type="InterPro" id="IPR018247">
    <property type="entry name" value="EF_Hand_1_Ca_BS"/>
</dbReference>
<dbReference type="PROSITE" id="PS00019">
    <property type="entry name" value="ACTININ_1"/>
    <property type="match status" value="1"/>
</dbReference>
<dbReference type="GO" id="GO:0005737">
    <property type="term" value="C:cytoplasm"/>
    <property type="evidence" value="ECO:0007669"/>
    <property type="project" value="UniProtKB-SubCell"/>
</dbReference>
<dbReference type="Gene3D" id="1.10.418.10">
    <property type="entry name" value="Calponin-like domain"/>
    <property type="match status" value="3"/>
</dbReference>
<evidence type="ECO:0000256" key="8">
    <source>
        <dbReference type="ARBA" id="ARBA00039437"/>
    </source>
</evidence>
<comment type="subcellular location">
    <subcellularLocation>
        <location evidence="1">Cytoplasm</location>
    </subcellularLocation>
</comment>
<evidence type="ECO:0000256" key="4">
    <source>
        <dbReference type="ARBA" id="ARBA00022723"/>
    </source>
</evidence>
<dbReference type="KEGG" id="tsr:106544204"/>
<sequence length="459" mass="51203">MASTTQISKDELEELREAFSKVDLNSNGFICDYELHELFKEANLPLPGYKVREIIQKLMIDGDKNKDGKISFEEFVYIFQEVKSSDVAKTFRKAINRKEGICAIGGTSELSSEGTQHSYSDEEKYAFVNWINKALENDQDCKHVIPMNPNTDDLFKAMGDGIVLCKMINLSVPDTIDERAINKKKLTPFIIQPLPGPTQDLTVISLSLPLPLLSPPISSYLIKQLENCNYAVDLGKHPAKFSLVGIGGQDLNDGNPTLTLALVWQLMRRYTLNVLEDLGDGQKVNDDIIVNWVNTTLKEAGKSSSIQSFKVGDLRSSCRKDTTPSQPDTSPADQFFSSDWAPTCSGMWMGPLEHHTETQRQAPSTASLCNLGETREERTFRNWMNSLGVNPHVNHLYGDLQDALVILQLYEKIKVPVDWNKVNRPPYPKLGANMKKVMEPGGVSKLAIFGSVQLENSGS</sequence>
<keyword evidence="2" id="KW-0963">Cytoplasm</keyword>
<keyword evidence="7" id="KW-0009">Actin-binding</keyword>
<dbReference type="GO" id="GO:0032432">
    <property type="term" value="C:actin filament bundle"/>
    <property type="evidence" value="ECO:0007669"/>
    <property type="project" value="TreeGrafter"/>
</dbReference>
<dbReference type="InterPro" id="IPR001589">
    <property type="entry name" value="Actinin_actin-bd_CS"/>
</dbReference>
<dbReference type="PROSITE" id="PS00020">
    <property type="entry name" value="ACTININ_2"/>
    <property type="match status" value="1"/>
</dbReference>
<dbReference type="GeneID" id="106544204"/>
<dbReference type="AlphaFoldDB" id="A0A6I9Y7W5"/>
<dbReference type="GO" id="GO:0051639">
    <property type="term" value="P:actin filament network formation"/>
    <property type="evidence" value="ECO:0007669"/>
    <property type="project" value="TreeGrafter"/>
</dbReference>
<dbReference type="GO" id="GO:0005884">
    <property type="term" value="C:actin filament"/>
    <property type="evidence" value="ECO:0007669"/>
    <property type="project" value="TreeGrafter"/>
</dbReference>
<protein>
    <recommendedName>
        <fullName evidence="8">Plastin-3</fullName>
    </recommendedName>
    <alternativeName>
        <fullName evidence="9">T-plastin</fullName>
    </alternativeName>
</protein>
<dbReference type="SMART" id="SM00054">
    <property type="entry name" value="EFh"/>
    <property type="match status" value="2"/>
</dbReference>
<evidence type="ECO:0000256" key="7">
    <source>
        <dbReference type="ARBA" id="ARBA00023203"/>
    </source>
</evidence>
<dbReference type="InterPro" id="IPR011992">
    <property type="entry name" value="EF-hand-dom_pair"/>
</dbReference>
<name>A0A6I9Y7W5_9SAUR</name>
<dbReference type="PROSITE" id="PS00018">
    <property type="entry name" value="EF_HAND_1"/>
    <property type="match status" value="2"/>
</dbReference>
<dbReference type="PROSITE" id="PS50222">
    <property type="entry name" value="EF_HAND_2"/>
    <property type="match status" value="2"/>
</dbReference>
<dbReference type="GO" id="GO:0005509">
    <property type="term" value="F:calcium ion binding"/>
    <property type="evidence" value="ECO:0007669"/>
    <property type="project" value="InterPro"/>
</dbReference>
<keyword evidence="14" id="KW-1185">Reference proteome</keyword>
<feature type="domain" description="EF-hand" evidence="13">
    <location>
        <begin position="50"/>
        <end position="85"/>
    </location>
</feature>
<dbReference type="SMART" id="SM00033">
    <property type="entry name" value="CH"/>
    <property type="match status" value="1"/>
</dbReference>
<feature type="region of interest" description="Disordered" evidence="11">
    <location>
        <begin position="316"/>
        <end position="335"/>
    </location>
</feature>
<dbReference type="PANTHER" id="PTHR19961">
    <property type="entry name" value="FIMBRIN/PLASTIN"/>
    <property type="match status" value="1"/>
</dbReference>
<keyword evidence="6" id="KW-0106">Calcium</keyword>
<evidence type="ECO:0000256" key="11">
    <source>
        <dbReference type="SAM" id="MobiDB-lite"/>
    </source>
</evidence>
<reference evidence="15" key="1">
    <citation type="submission" date="2025-08" db="UniProtKB">
        <authorList>
            <consortium name="RefSeq"/>
        </authorList>
    </citation>
    <scope>IDENTIFICATION</scope>
</reference>
<organism evidence="14 15">
    <name type="scientific">Thamnophis sirtalis</name>
    <dbReference type="NCBI Taxonomy" id="35019"/>
    <lineage>
        <taxon>Eukaryota</taxon>
        <taxon>Metazoa</taxon>
        <taxon>Chordata</taxon>
        <taxon>Craniata</taxon>
        <taxon>Vertebrata</taxon>
        <taxon>Euteleostomi</taxon>
        <taxon>Lepidosauria</taxon>
        <taxon>Squamata</taxon>
        <taxon>Bifurcata</taxon>
        <taxon>Unidentata</taxon>
        <taxon>Episquamata</taxon>
        <taxon>Toxicofera</taxon>
        <taxon>Serpentes</taxon>
        <taxon>Colubroidea</taxon>
        <taxon>Colubridae</taxon>
        <taxon>Natricinae</taxon>
        <taxon>Thamnophis</taxon>
    </lineage>
</organism>
<feature type="domain" description="Calponin-homology (CH)" evidence="12">
    <location>
        <begin position="121"/>
        <end position="271"/>
    </location>
</feature>
<dbReference type="InterPro" id="IPR002048">
    <property type="entry name" value="EF_hand_dom"/>
</dbReference>